<proteinExistence type="predicted"/>
<keyword evidence="3" id="KW-1185">Reference proteome</keyword>
<evidence type="ECO:0000256" key="1">
    <source>
        <dbReference type="SAM" id="MobiDB-lite"/>
    </source>
</evidence>
<dbReference type="Proteomes" id="UP001066276">
    <property type="component" value="Chromosome 5"/>
</dbReference>
<name>A0AAV7REV0_PLEWA</name>
<feature type="compositionally biased region" description="Basic and acidic residues" evidence="1">
    <location>
        <begin position="66"/>
        <end position="87"/>
    </location>
</feature>
<gene>
    <name evidence="2" type="ORF">NDU88_002808</name>
</gene>
<reference evidence="2" key="1">
    <citation type="journal article" date="2022" name="bioRxiv">
        <title>Sequencing and chromosome-scale assembly of the giantPleurodeles waltlgenome.</title>
        <authorList>
            <person name="Brown T."/>
            <person name="Elewa A."/>
            <person name="Iarovenko S."/>
            <person name="Subramanian E."/>
            <person name="Araus A.J."/>
            <person name="Petzold A."/>
            <person name="Susuki M."/>
            <person name="Suzuki K.-i.T."/>
            <person name="Hayashi T."/>
            <person name="Toyoda A."/>
            <person name="Oliveira C."/>
            <person name="Osipova E."/>
            <person name="Leigh N.D."/>
            <person name="Simon A."/>
            <person name="Yun M.H."/>
        </authorList>
    </citation>
    <scope>NUCLEOTIDE SEQUENCE</scope>
    <source>
        <strain evidence="2">20211129_DDA</strain>
        <tissue evidence="2">Liver</tissue>
    </source>
</reference>
<feature type="compositionally biased region" description="Acidic residues" evidence="1">
    <location>
        <begin position="27"/>
        <end position="39"/>
    </location>
</feature>
<feature type="compositionally biased region" description="Basic and acidic residues" evidence="1">
    <location>
        <begin position="40"/>
        <end position="55"/>
    </location>
</feature>
<dbReference type="EMBL" id="JANPWB010000009">
    <property type="protein sequence ID" value="KAJ1150010.1"/>
    <property type="molecule type" value="Genomic_DNA"/>
</dbReference>
<evidence type="ECO:0000313" key="3">
    <source>
        <dbReference type="Proteomes" id="UP001066276"/>
    </source>
</evidence>
<feature type="region of interest" description="Disordered" evidence="1">
    <location>
        <begin position="1"/>
        <end position="103"/>
    </location>
</feature>
<accession>A0AAV7REV0</accession>
<sequence>MPNGNPDIQVSEDMKSVGGQRTRCVVVEEEEKDAGEEEESVTKNAEDMEGRENARKSVLTTEEEEPIKTRPLDPGDNIREGDSERQQLHHVPGGAWVQQVRSA</sequence>
<dbReference type="AlphaFoldDB" id="A0AAV7REV0"/>
<protein>
    <submittedName>
        <fullName evidence="2">Uncharacterized protein</fullName>
    </submittedName>
</protein>
<comment type="caution">
    <text evidence="2">The sequence shown here is derived from an EMBL/GenBank/DDBJ whole genome shotgun (WGS) entry which is preliminary data.</text>
</comment>
<organism evidence="2 3">
    <name type="scientific">Pleurodeles waltl</name>
    <name type="common">Iberian ribbed newt</name>
    <dbReference type="NCBI Taxonomy" id="8319"/>
    <lineage>
        <taxon>Eukaryota</taxon>
        <taxon>Metazoa</taxon>
        <taxon>Chordata</taxon>
        <taxon>Craniata</taxon>
        <taxon>Vertebrata</taxon>
        <taxon>Euteleostomi</taxon>
        <taxon>Amphibia</taxon>
        <taxon>Batrachia</taxon>
        <taxon>Caudata</taxon>
        <taxon>Salamandroidea</taxon>
        <taxon>Salamandridae</taxon>
        <taxon>Pleurodelinae</taxon>
        <taxon>Pleurodeles</taxon>
    </lineage>
</organism>
<evidence type="ECO:0000313" key="2">
    <source>
        <dbReference type="EMBL" id="KAJ1150010.1"/>
    </source>
</evidence>